<gene>
    <name evidence="6" type="ORF">HNQ38_002793</name>
</gene>
<accession>A0A7W8C6I6</accession>
<dbReference type="PANTHER" id="PTHR43201">
    <property type="entry name" value="ACYL-COA SYNTHETASE"/>
    <property type="match status" value="1"/>
</dbReference>
<evidence type="ECO:0000313" key="6">
    <source>
        <dbReference type="EMBL" id="MBB5144675.1"/>
    </source>
</evidence>
<comment type="similarity">
    <text evidence="2">Belongs to the ATP-dependent AMP-binding enzyme family.</text>
</comment>
<dbReference type="Proteomes" id="UP000539075">
    <property type="component" value="Unassembled WGS sequence"/>
</dbReference>
<dbReference type="InterPro" id="IPR000873">
    <property type="entry name" value="AMP-dep_synth/lig_dom"/>
</dbReference>
<reference evidence="6 7" key="1">
    <citation type="submission" date="2020-08" db="EMBL/GenBank/DDBJ databases">
        <title>Genomic Encyclopedia of Type Strains, Phase IV (KMG-IV): sequencing the most valuable type-strain genomes for metagenomic binning, comparative biology and taxonomic classification.</title>
        <authorList>
            <person name="Goeker M."/>
        </authorList>
    </citation>
    <scope>NUCLEOTIDE SEQUENCE [LARGE SCALE GENOMIC DNA]</scope>
    <source>
        <strain evidence="6 7">DSM 11275</strain>
    </source>
</reference>
<keyword evidence="3 6" id="KW-0436">Ligase</keyword>
<comment type="pathway">
    <text evidence="1">Siderophore biosynthesis.</text>
</comment>
<dbReference type="AlphaFoldDB" id="A0A7W8C6I6"/>
<dbReference type="Pfam" id="PF00501">
    <property type="entry name" value="AMP-binding"/>
    <property type="match status" value="1"/>
</dbReference>
<name>A0A7W8C6I6_9BACT</name>
<proteinExistence type="inferred from homology"/>
<dbReference type="EMBL" id="JACHGO010000010">
    <property type="protein sequence ID" value="MBB5144675.1"/>
    <property type="molecule type" value="Genomic_DNA"/>
</dbReference>
<evidence type="ECO:0000259" key="4">
    <source>
        <dbReference type="Pfam" id="PF00501"/>
    </source>
</evidence>
<dbReference type="Gene3D" id="3.30.300.30">
    <property type="match status" value="1"/>
</dbReference>
<keyword evidence="7" id="KW-1185">Reference proteome</keyword>
<evidence type="ECO:0000256" key="3">
    <source>
        <dbReference type="ARBA" id="ARBA00022598"/>
    </source>
</evidence>
<dbReference type="Gene3D" id="2.30.38.10">
    <property type="entry name" value="Luciferase, Domain 3"/>
    <property type="match status" value="1"/>
</dbReference>
<dbReference type="InterPro" id="IPR020845">
    <property type="entry name" value="AMP-binding_CS"/>
</dbReference>
<sequence>MRVEHFNNWQVPVQQYVQKGYWHTKTLGQELKDWAKRYGEAVAIVDSNNRLTYRDLDTAADALASGFSLLGICRGDRVLLQLANKAEFVVCIFALFRLGAIPVLTMPASREADIDALCAHAKPVAYITTSTHLGFDYGPMQQRIGRKYPFIKHLISDDGRTPGTLALSDIRGTQPTDLDEPEYQDTALLLISGGTTGTPKLIPRRHTDYAYVARATAERCGMNHNSVYMAVLPAAHNFTLCCPGILGALSSGGRVVMCQSTSCDEAFELIESEKVTHTALVPSLLNLWLEAREWERADLSSLQLLQIGGAPLDPSVAARVTPVLGCRLQQVFGTAEGLICVTSPDDPPDVILNTQGRPVCADDELRFVDANDNDVPPGEEGELLVRGPYTIGGYYEAPEANSRAITRDGYYRTGDIARITPQGNLQIRGRIKDQINRNGEKIAAVEVENHLRAHPLVQDAAVVGTPDADLGERLCAWIIPANGQHLTLVQLYGFLEANGVPRHKFPDQLEHIEAWPVTSIGKINKRKLSEMSAPFHS</sequence>
<dbReference type="FunFam" id="2.30.38.10:FF:000003">
    <property type="entry name" value="Vibriobactin-specific 2,3-dihydroxybenzoate-AMP ligase"/>
    <property type="match status" value="1"/>
</dbReference>
<dbReference type="SUPFAM" id="SSF56801">
    <property type="entry name" value="Acetyl-CoA synthetase-like"/>
    <property type="match status" value="1"/>
</dbReference>
<dbReference type="InterPro" id="IPR025110">
    <property type="entry name" value="AMP-bd_C"/>
</dbReference>
<feature type="domain" description="AMP-binding enzyme C-terminal" evidence="5">
    <location>
        <begin position="446"/>
        <end position="522"/>
    </location>
</feature>
<dbReference type="RefSeq" id="WP_183722165.1">
    <property type="nucleotide sequence ID" value="NZ_JACHGO010000010.1"/>
</dbReference>
<dbReference type="Pfam" id="PF13193">
    <property type="entry name" value="AMP-binding_C"/>
    <property type="match status" value="1"/>
</dbReference>
<feature type="domain" description="AMP-dependent synthetase/ligase" evidence="4">
    <location>
        <begin position="32"/>
        <end position="395"/>
    </location>
</feature>
<dbReference type="InterPro" id="IPR045851">
    <property type="entry name" value="AMP-bd_C_sf"/>
</dbReference>
<comment type="caution">
    <text evidence="6">The sequence shown here is derived from an EMBL/GenBank/DDBJ whole genome shotgun (WGS) entry which is preliminary data.</text>
</comment>
<dbReference type="PROSITE" id="PS00455">
    <property type="entry name" value="AMP_BINDING"/>
    <property type="match status" value="1"/>
</dbReference>
<dbReference type="PANTHER" id="PTHR43201:SF5">
    <property type="entry name" value="MEDIUM-CHAIN ACYL-COA LIGASE ACSF2, MITOCHONDRIAL"/>
    <property type="match status" value="1"/>
</dbReference>
<dbReference type="GO" id="GO:0031956">
    <property type="term" value="F:medium-chain fatty acid-CoA ligase activity"/>
    <property type="evidence" value="ECO:0007669"/>
    <property type="project" value="TreeGrafter"/>
</dbReference>
<dbReference type="Gene3D" id="3.40.50.980">
    <property type="match status" value="2"/>
</dbReference>
<evidence type="ECO:0000256" key="1">
    <source>
        <dbReference type="ARBA" id="ARBA00004924"/>
    </source>
</evidence>
<evidence type="ECO:0000256" key="2">
    <source>
        <dbReference type="ARBA" id="ARBA00006432"/>
    </source>
</evidence>
<evidence type="ECO:0000259" key="5">
    <source>
        <dbReference type="Pfam" id="PF13193"/>
    </source>
</evidence>
<organism evidence="6 7">
    <name type="scientific">Desulfovibrio intestinalis</name>
    <dbReference type="NCBI Taxonomy" id="58621"/>
    <lineage>
        <taxon>Bacteria</taxon>
        <taxon>Pseudomonadati</taxon>
        <taxon>Thermodesulfobacteriota</taxon>
        <taxon>Desulfovibrionia</taxon>
        <taxon>Desulfovibrionales</taxon>
        <taxon>Desulfovibrionaceae</taxon>
        <taxon>Desulfovibrio</taxon>
    </lineage>
</organism>
<dbReference type="GO" id="GO:0006631">
    <property type="term" value="P:fatty acid metabolic process"/>
    <property type="evidence" value="ECO:0007669"/>
    <property type="project" value="TreeGrafter"/>
</dbReference>
<dbReference type="EC" id="6.3.2.-" evidence="6"/>
<protein>
    <submittedName>
        <fullName evidence="6">Yersiniabactin salicyl-AMP ligase</fullName>
        <ecNumber evidence="6">6.3.2.-</ecNumber>
    </submittedName>
</protein>
<evidence type="ECO:0000313" key="7">
    <source>
        <dbReference type="Proteomes" id="UP000539075"/>
    </source>
</evidence>